<reference evidence="2 3" key="1">
    <citation type="submission" date="2020-12" db="EMBL/GenBank/DDBJ databases">
        <title>Bacterial novel species Pedobacter sp. SD-b isolated from soil.</title>
        <authorList>
            <person name="Jung H.-Y."/>
        </authorList>
    </citation>
    <scope>NUCLEOTIDE SEQUENCE [LARGE SCALE GENOMIC DNA]</scope>
    <source>
        <strain evidence="2 3">SD-b</strain>
    </source>
</reference>
<dbReference type="EMBL" id="JAEHFY010000003">
    <property type="protein sequence ID" value="MBK0381790.1"/>
    <property type="molecule type" value="Genomic_DNA"/>
</dbReference>
<protein>
    <submittedName>
        <fullName evidence="2">Type II toxin-antitoxin system RelE/ParE family toxin</fullName>
    </submittedName>
</protein>
<keyword evidence="3" id="KW-1185">Reference proteome</keyword>
<comment type="caution">
    <text evidence="2">The sequence shown here is derived from an EMBL/GenBank/DDBJ whole genome shotgun (WGS) entry which is preliminary data.</text>
</comment>
<name>A0ABS1BG43_9SPHI</name>
<proteinExistence type="predicted"/>
<dbReference type="Proteomes" id="UP000660024">
    <property type="component" value="Unassembled WGS sequence"/>
</dbReference>
<dbReference type="InterPro" id="IPR007712">
    <property type="entry name" value="RelE/ParE_toxin"/>
</dbReference>
<keyword evidence="1" id="KW-1277">Toxin-antitoxin system</keyword>
<dbReference type="Gene3D" id="3.30.2310.20">
    <property type="entry name" value="RelE-like"/>
    <property type="match status" value="1"/>
</dbReference>
<evidence type="ECO:0000313" key="2">
    <source>
        <dbReference type="EMBL" id="MBK0381790.1"/>
    </source>
</evidence>
<dbReference type="InterPro" id="IPR035093">
    <property type="entry name" value="RelE/ParE_toxin_dom_sf"/>
</dbReference>
<accession>A0ABS1BG43</accession>
<evidence type="ECO:0000256" key="1">
    <source>
        <dbReference type="ARBA" id="ARBA00022649"/>
    </source>
</evidence>
<gene>
    <name evidence="2" type="ORF">I5M32_02355</name>
</gene>
<dbReference type="RefSeq" id="WP_200584576.1">
    <property type="nucleotide sequence ID" value="NZ_JAEHFY010000003.1"/>
</dbReference>
<evidence type="ECO:0000313" key="3">
    <source>
        <dbReference type="Proteomes" id="UP000660024"/>
    </source>
</evidence>
<organism evidence="2 3">
    <name type="scientific">Pedobacter segetis</name>
    <dbReference type="NCBI Taxonomy" id="2793069"/>
    <lineage>
        <taxon>Bacteria</taxon>
        <taxon>Pseudomonadati</taxon>
        <taxon>Bacteroidota</taxon>
        <taxon>Sphingobacteriia</taxon>
        <taxon>Sphingobacteriales</taxon>
        <taxon>Sphingobacteriaceae</taxon>
        <taxon>Pedobacter</taxon>
    </lineage>
</organism>
<sequence>MKSGYSIKWTSHALKELEQTISYLQENFSDKEINKLALKIEKTLNLIEQNPFIFPKTDFLNTYKVIVLKYNTLYFRVLNHDIQILSFFSNRQSIEKTKL</sequence>
<dbReference type="Pfam" id="PF05016">
    <property type="entry name" value="ParE_toxin"/>
    <property type="match status" value="1"/>
</dbReference>